<proteinExistence type="predicted"/>
<sequence>MELLELTALMWQHAYWETAATLDWADTATDKAAKAAQEAIEDIERRATTLPDGRRVYQTRDGKQIFLEDGSELQADQTADIEWKQDSPVWEDRQSALAARDDIAEYDAFLDRSREELQRLDKNEEGLSPEERLEATEYLRDEAIRRMPAFVKDFAGPEPTESDLQRRRGEQRLLQDEEVSQMPPASAPTVMPSM</sequence>
<evidence type="ECO:0000313" key="2">
    <source>
        <dbReference type="EMBL" id="KZD12391.1"/>
    </source>
</evidence>
<dbReference type="AlphaFoldDB" id="A0A154WFT6"/>
<evidence type="ECO:0000313" key="3">
    <source>
        <dbReference type="Proteomes" id="UP000076400"/>
    </source>
</evidence>
<reference evidence="2 3" key="1">
    <citation type="submission" date="2015-12" db="EMBL/GenBank/DDBJ databases">
        <title>Genome sequence of Oceanibaculum pacificum MCCC 1A02656.</title>
        <authorList>
            <person name="Lu L."/>
            <person name="Lai Q."/>
            <person name="Shao Z."/>
            <person name="Qian P."/>
        </authorList>
    </citation>
    <scope>NUCLEOTIDE SEQUENCE [LARGE SCALE GENOMIC DNA]</scope>
    <source>
        <strain evidence="2 3">MCCC 1A02656</strain>
    </source>
</reference>
<gene>
    <name evidence="2" type="ORF">AUP43_16545</name>
</gene>
<dbReference type="EMBL" id="LPXN01000028">
    <property type="protein sequence ID" value="KZD12391.1"/>
    <property type="molecule type" value="Genomic_DNA"/>
</dbReference>
<name>A0A154WFT6_9PROT</name>
<evidence type="ECO:0000256" key="1">
    <source>
        <dbReference type="SAM" id="MobiDB-lite"/>
    </source>
</evidence>
<feature type="compositionally biased region" description="Basic and acidic residues" evidence="1">
    <location>
        <begin position="163"/>
        <end position="175"/>
    </location>
</feature>
<comment type="caution">
    <text evidence="2">The sequence shown here is derived from an EMBL/GenBank/DDBJ whole genome shotgun (WGS) entry which is preliminary data.</text>
</comment>
<feature type="region of interest" description="Disordered" evidence="1">
    <location>
        <begin position="151"/>
        <end position="194"/>
    </location>
</feature>
<accession>A0A154WFT6</accession>
<dbReference type="OrthoDB" id="7879560at2"/>
<keyword evidence="3" id="KW-1185">Reference proteome</keyword>
<organism evidence="2 3">
    <name type="scientific">Oceanibaculum pacificum</name>
    <dbReference type="NCBI Taxonomy" id="580166"/>
    <lineage>
        <taxon>Bacteria</taxon>
        <taxon>Pseudomonadati</taxon>
        <taxon>Pseudomonadota</taxon>
        <taxon>Alphaproteobacteria</taxon>
        <taxon>Rhodospirillales</taxon>
        <taxon>Oceanibaculaceae</taxon>
        <taxon>Oceanibaculum</taxon>
    </lineage>
</organism>
<dbReference type="Proteomes" id="UP000076400">
    <property type="component" value="Unassembled WGS sequence"/>
</dbReference>
<protein>
    <submittedName>
        <fullName evidence="2">Uncharacterized protein</fullName>
    </submittedName>
</protein>